<feature type="compositionally biased region" description="Basic and acidic residues" evidence="1">
    <location>
        <begin position="225"/>
        <end position="236"/>
    </location>
</feature>
<evidence type="ECO:0000259" key="2">
    <source>
        <dbReference type="Pfam" id="PF02441"/>
    </source>
</evidence>
<evidence type="ECO:0000256" key="1">
    <source>
        <dbReference type="SAM" id="MobiDB-lite"/>
    </source>
</evidence>
<evidence type="ECO:0000313" key="4">
    <source>
        <dbReference type="Proteomes" id="UP000660265"/>
    </source>
</evidence>
<dbReference type="Proteomes" id="UP000660265">
    <property type="component" value="Unassembled WGS sequence"/>
</dbReference>
<dbReference type="Gene3D" id="3.40.50.1950">
    <property type="entry name" value="Flavin prenyltransferase-like"/>
    <property type="match status" value="1"/>
</dbReference>
<feature type="region of interest" description="Disordered" evidence="1">
    <location>
        <begin position="158"/>
        <end position="177"/>
    </location>
</feature>
<dbReference type="InterPro" id="IPR003382">
    <property type="entry name" value="Flavoprotein"/>
</dbReference>
<dbReference type="SUPFAM" id="SSF52507">
    <property type="entry name" value="Homo-oligomeric flavin-containing Cys decarboxylases, HFCD"/>
    <property type="match status" value="1"/>
</dbReference>
<feature type="compositionally biased region" description="Low complexity" evidence="1">
    <location>
        <begin position="198"/>
        <end position="208"/>
    </location>
</feature>
<comment type="caution">
    <text evidence="3">The sequence shown here is derived from an EMBL/GenBank/DDBJ whole genome shotgun (WGS) entry which is preliminary data.</text>
</comment>
<sequence length="236" mass="24594">MTAAAGMPEPAGVQRLLVVGTGSVTAAHLPFWASWLKTAQPGVEVRYVLTGAATRFVTHEALAAIGGCDVLADRWPEEPEPRARHVDLAQWPDAVVVLPATLNYLARLALGLGDSPSVLALQCTEAAIALAPALPPGGAQSAAYAEHSAKLAGRRGVVVVPPHPGRSTTSGRREAWAPASFPEVLAAADRLRAELAKPTETTPAESPTPAQPPTPTATATAQEHASAEQRKQRERA</sequence>
<feature type="domain" description="Flavoprotein" evidence="2">
    <location>
        <begin position="15"/>
        <end position="164"/>
    </location>
</feature>
<dbReference type="EMBL" id="BMMV01000005">
    <property type="protein sequence ID" value="GGJ88900.1"/>
    <property type="molecule type" value="Genomic_DNA"/>
</dbReference>
<dbReference type="Pfam" id="PF02441">
    <property type="entry name" value="Flavoprotein"/>
    <property type="match status" value="1"/>
</dbReference>
<dbReference type="InterPro" id="IPR036551">
    <property type="entry name" value="Flavin_trans-like"/>
</dbReference>
<accession>A0ABQ2E202</accession>
<organism evidence="3 4">
    <name type="scientific">Streptomyces camponoticapitis</name>
    <dbReference type="NCBI Taxonomy" id="1616125"/>
    <lineage>
        <taxon>Bacteria</taxon>
        <taxon>Bacillati</taxon>
        <taxon>Actinomycetota</taxon>
        <taxon>Actinomycetes</taxon>
        <taxon>Kitasatosporales</taxon>
        <taxon>Streptomycetaceae</taxon>
        <taxon>Streptomyces</taxon>
    </lineage>
</organism>
<gene>
    <name evidence="3" type="ORF">GCM10011583_20360</name>
</gene>
<evidence type="ECO:0000313" key="3">
    <source>
        <dbReference type="EMBL" id="GGJ88900.1"/>
    </source>
</evidence>
<proteinExistence type="predicted"/>
<protein>
    <recommendedName>
        <fullName evidence="2">Flavoprotein domain-containing protein</fullName>
    </recommendedName>
</protein>
<name>A0ABQ2E202_9ACTN</name>
<keyword evidence="4" id="KW-1185">Reference proteome</keyword>
<dbReference type="RefSeq" id="WP_229700781.1">
    <property type="nucleotide sequence ID" value="NZ_BMMV01000005.1"/>
</dbReference>
<reference evidence="4" key="1">
    <citation type="journal article" date="2019" name="Int. J. Syst. Evol. Microbiol.">
        <title>The Global Catalogue of Microorganisms (GCM) 10K type strain sequencing project: providing services to taxonomists for standard genome sequencing and annotation.</title>
        <authorList>
            <consortium name="The Broad Institute Genomics Platform"/>
            <consortium name="The Broad Institute Genome Sequencing Center for Infectious Disease"/>
            <person name="Wu L."/>
            <person name="Ma J."/>
        </authorList>
    </citation>
    <scope>NUCLEOTIDE SEQUENCE [LARGE SCALE GENOMIC DNA]</scope>
    <source>
        <strain evidence="4">CGMCC 4.7275</strain>
    </source>
</reference>
<dbReference type="PANTHER" id="PTHR14359:SF6">
    <property type="entry name" value="PHOSPHOPANTOTHENOYLCYSTEINE DECARBOXYLASE"/>
    <property type="match status" value="1"/>
</dbReference>
<dbReference type="PANTHER" id="PTHR14359">
    <property type="entry name" value="HOMO-OLIGOMERIC FLAVIN CONTAINING CYS DECARBOXYLASE FAMILY"/>
    <property type="match status" value="1"/>
</dbReference>
<feature type="region of interest" description="Disordered" evidence="1">
    <location>
        <begin position="187"/>
        <end position="236"/>
    </location>
</feature>